<protein>
    <submittedName>
        <fullName evidence="4">Ribokinase-like protein</fullName>
    </submittedName>
</protein>
<keyword evidence="5" id="KW-1185">Reference proteome</keyword>
<accession>A0AA38P5J1</accession>
<dbReference type="InterPro" id="IPR029056">
    <property type="entry name" value="Ribokinase-like"/>
</dbReference>
<dbReference type="InterPro" id="IPR013749">
    <property type="entry name" value="PM/HMP-P_kinase-1"/>
</dbReference>
<dbReference type="SUPFAM" id="SSF53613">
    <property type="entry name" value="Ribokinase-like"/>
    <property type="match status" value="1"/>
</dbReference>
<dbReference type="GO" id="GO:0008902">
    <property type="term" value="F:hydroxymethylpyrimidine kinase activity"/>
    <property type="evidence" value="ECO:0007669"/>
    <property type="project" value="TreeGrafter"/>
</dbReference>
<dbReference type="Gene3D" id="3.40.1190.20">
    <property type="match status" value="1"/>
</dbReference>
<dbReference type="SUPFAM" id="SSF48613">
    <property type="entry name" value="Heme oxygenase-like"/>
    <property type="match status" value="1"/>
</dbReference>
<gene>
    <name evidence="4" type="ORF">F5878DRAFT_540841</name>
</gene>
<evidence type="ECO:0000256" key="1">
    <source>
        <dbReference type="SAM" id="Phobius"/>
    </source>
</evidence>
<dbReference type="CDD" id="cd01169">
    <property type="entry name" value="HMPP_kinase"/>
    <property type="match status" value="1"/>
</dbReference>
<feature type="domain" description="Pyridoxamine kinase/Phosphomethylpyrimidine kinase" evidence="3">
    <location>
        <begin position="287"/>
        <end position="355"/>
    </location>
</feature>
<keyword evidence="1" id="KW-1133">Transmembrane helix</keyword>
<organism evidence="4 5">
    <name type="scientific">Lentinula raphanica</name>
    <dbReference type="NCBI Taxonomy" id="153919"/>
    <lineage>
        <taxon>Eukaryota</taxon>
        <taxon>Fungi</taxon>
        <taxon>Dikarya</taxon>
        <taxon>Basidiomycota</taxon>
        <taxon>Agaricomycotina</taxon>
        <taxon>Agaricomycetes</taxon>
        <taxon>Agaricomycetidae</taxon>
        <taxon>Agaricales</taxon>
        <taxon>Marasmiineae</taxon>
        <taxon>Omphalotaceae</taxon>
        <taxon>Lentinula</taxon>
    </lineage>
</organism>
<dbReference type="Gene3D" id="1.20.910.10">
    <property type="entry name" value="Heme oxygenase-like"/>
    <property type="match status" value="1"/>
</dbReference>
<dbReference type="GO" id="GO:0008972">
    <property type="term" value="F:phosphomethylpyrimidine kinase activity"/>
    <property type="evidence" value="ECO:0007669"/>
    <property type="project" value="InterPro"/>
</dbReference>
<keyword evidence="1" id="KW-0812">Transmembrane</keyword>
<evidence type="ECO:0000259" key="3">
    <source>
        <dbReference type="Pfam" id="PF08543"/>
    </source>
</evidence>
<dbReference type="GO" id="GO:0009228">
    <property type="term" value="P:thiamine biosynthetic process"/>
    <property type="evidence" value="ECO:0007669"/>
    <property type="project" value="InterPro"/>
</dbReference>
<reference evidence="4" key="1">
    <citation type="submission" date="2022-08" db="EMBL/GenBank/DDBJ databases">
        <authorList>
            <consortium name="DOE Joint Genome Institute"/>
            <person name="Min B."/>
            <person name="Riley R."/>
            <person name="Sierra-Patev S."/>
            <person name="Naranjo-Ortiz M."/>
            <person name="Looney B."/>
            <person name="Konkel Z."/>
            <person name="Slot J.C."/>
            <person name="Sakamoto Y."/>
            <person name="Steenwyk J.L."/>
            <person name="Rokas A."/>
            <person name="Carro J."/>
            <person name="Camarero S."/>
            <person name="Ferreira P."/>
            <person name="Molpeceres G."/>
            <person name="Ruiz-Duenas F.J."/>
            <person name="Serrano A."/>
            <person name="Henrissat B."/>
            <person name="Drula E."/>
            <person name="Hughes K.W."/>
            <person name="Mata J.L."/>
            <person name="Ishikawa N.K."/>
            <person name="Vargas-Isla R."/>
            <person name="Ushijima S."/>
            <person name="Smith C.A."/>
            <person name="Ahrendt S."/>
            <person name="Andreopoulos W."/>
            <person name="He G."/>
            <person name="Labutti K."/>
            <person name="Lipzen A."/>
            <person name="Ng V."/>
            <person name="Sandor L."/>
            <person name="Barry K."/>
            <person name="Martinez A.T."/>
            <person name="Xiao Y."/>
            <person name="Gibbons J.G."/>
            <person name="Terashima K."/>
            <person name="Hibbett D.S."/>
            <person name="Grigoriev I.V."/>
        </authorList>
    </citation>
    <scope>NUCLEOTIDE SEQUENCE</scope>
    <source>
        <strain evidence="4">TFB9207</strain>
    </source>
</reference>
<dbReference type="AlphaFoldDB" id="A0AA38P5J1"/>
<dbReference type="CDD" id="cd19367">
    <property type="entry name" value="TenA_C_ScTHI20-like"/>
    <property type="match status" value="1"/>
</dbReference>
<evidence type="ECO:0000313" key="5">
    <source>
        <dbReference type="Proteomes" id="UP001163846"/>
    </source>
</evidence>
<feature type="domain" description="Pyridoxamine kinase/Phosphomethylpyrimidine kinase" evidence="3">
    <location>
        <begin position="122"/>
        <end position="223"/>
    </location>
</feature>
<dbReference type="InterPro" id="IPR004399">
    <property type="entry name" value="HMP/HMP-P_kinase_dom"/>
</dbReference>
<feature type="domain" description="Thiaminase-2/PQQC" evidence="2">
    <location>
        <begin position="386"/>
        <end position="604"/>
    </location>
</feature>
<evidence type="ECO:0000313" key="4">
    <source>
        <dbReference type="EMBL" id="KAJ3836720.1"/>
    </source>
</evidence>
<dbReference type="Pfam" id="PF08543">
    <property type="entry name" value="Phos_pyr_kin"/>
    <property type="match status" value="3"/>
</dbReference>
<proteinExistence type="predicted"/>
<dbReference type="Proteomes" id="UP001163846">
    <property type="component" value="Unassembled WGS sequence"/>
</dbReference>
<evidence type="ECO:0000259" key="2">
    <source>
        <dbReference type="Pfam" id="PF03070"/>
    </source>
</evidence>
<sequence>MSQGCRWPAVLTIAGSDSGGGAGIQADLKTFAAHGCYGTSAITALTAQNTIGVQDVFPTPSEFLGKQITSILSDIDIKAIKTGMLFDAANTRAAIAALEDHYSNSDSNASNDSKSNVAIPTPTLPPLVCDPVCVSTSGHTLLDPDAISVIVEELFPLAVLVTPNKAEAELILNLSSSPQRQSRRDAPTLPRRIETLNDMLLAAQDLLSLGSKAVLLKGGHLVVLSEDVHRISEKHPSLLIVRDGILPDGGNMEILQANTNSAGVQLVVDVLCQTVENDDSDDSRQKPGPRMTLFCRPRIDSTNTHGTGCTLSSAVAAGLALGADVSTAVRRAVRYTYLGIIAADPTIGHGHGPLNHFHSMGELVVPRPTPTTPYPLTTLLIHRAGDAWKAYVEHEFVRLLGRGTLPRENFVHFIRQDYLYLKYYARAYALLSAKSTTFPSISRATQTVLNVLQEINTHKAFCASFGISEDELEQTPESAATAAYGGYLVDVGMRGDTTLLLIALLACLLGYGEVGLWLKKNVKKNKSGDTGERGWVIMDETDNPYVQWIEDYAGERYQAAVKAGLELIETRAASDPPSRARFEEWFAVWKRCTELEKGFWDMAMGLS</sequence>
<feature type="transmembrane region" description="Helical" evidence="1">
    <location>
        <begin position="499"/>
        <end position="518"/>
    </location>
</feature>
<dbReference type="PANTHER" id="PTHR20858:SF17">
    <property type="entry name" value="HYDROXYMETHYLPYRIMIDINE_PHOSPHOMETHYLPYRIMIDINE KINASE THI20-RELATED"/>
    <property type="match status" value="1"/>
</dbReference>
<dbReference type="InterPro" id="IPR016084">
    <property type="entry name" value="Haem_Oase-like_multi-hlx"/>
</dbReference>
<dbReference type="GO" id="GO:0005829">
    <property type="term" value="C:cytosol"/>
    <property type="evidence" value="ECO:0007669"/>
    <property type="project" value="TreeGrafter"/>
</dbReference>
<dbReference type="InterPro" id="IPR004305">
    <property type="entry name" value="Thiaminase-2/PQQC"/>
</dbReference>
<comment type="caution">
    <text evidence="4">The sequence shown here is derived from an EMBL/GenBank/DDBJ whole genome shotgun (WGS) entry which is preliminary data.</text>
</comment>
<dbReference type="EMBL" id="MU806298">
    <property type="protein sequence ID" value="KAJ3836720.1"/>
    <property type="molecule type" value="Genomic_DNA"/>
</dbReference>
<dbReference type="Pfam" id="PF03070">
    <property type="entry name" value="TENA_THI-4"/>
    <property type="match status" value="1"/>
</dbReference>
<name>A0AA38P5J1_9AGAR</name>
<keyword evidence="1" id="KW-0472">Membrane</keyword>
<dbReference type="PANTHER" id="PTHR20858">
    <property type="entry name" value="PHOSPHOMETHYLPYRIMIDINE KINASE"/>
    <property type="match status" value="1"/>
</dbReference>
<feature type="domain" description="Pyridoxamine kinase/Phosphomethylpyrimidine kinase" evidence="3">
    <location>
        <begin position="17"/>
        <end position="102"/>
    </location>
</feature>